<evidence type="ECO:0000313" key="3">
    <source>
        <dbReference type="Proteomes" id="UP000503640"/>
    </source>
</evidence>
<keyword evidence="3" id="KW-1185">Reference proteome</keyword>
<proteinExistence type="predicted"/>
<dbReference type="Proteomes" id="UP000503640">
    <property type="component" value="Unassembled WGS sequence"/>
</dbReference>
<dbReference type="AlphaFoldDB" id="A0A7I9VS22"/>
<dbReference type="InterPro" id="IPR001623">
    <property type="entry name" value="DnaJ_domain"/>
</dbReference>
<protein>
    <recommendedName>
        <fullName evidence="4">J domain-containing protein</fullName>
    </recommendedName>
</protein>
<reference evidence="3" key="1">
    <citation type="journal article" date="2020" name="Appl. Environ. Microbiol.">
        <title>Diazotrophic Anaeromyxobacter Isolates from Soils.</title>
        <authorList>
            <person name="Masuda Y."/>
            <person name="Yamanaka H."/>
            <person name="Xu Z.X."/>
            <person name="Shiratori Y."/>
            <person name="Aono T."/>
            <person name="Amachi S."/>
            <person name="Senoo K."/>
            <person name="Itoh H."/>
        </authorList>
    </citation>
    <scope>NUCLEOTIDE SEQUENCE [LARGE SCALE GENOMIC DNA]</scope>
    <source>
        <strain evidence="3">R267</strain>
    </source>
</reference>
<gene>
    <name evidence="2" type="ORF">AMYX_38090</name>
</gene>
<name>A0A7I9VS22_9BACT</name>
<evidence type="ECO:0000313" key="2">
    <source>
        <dbReference type="EMBL" id="GEJ59068.1"/>
    </source>
</evidence>
<sequence>MAPSCAIVLRPCDPPSPLVLAAEQRLAGVVAEVVAAEAAVELLARELSAFEASWREATEAAFAELERAQRLGRRLQRLLDELARLTGLARDGEPAADRRTAPPRPQAARRARARAGARDEERRAAPRAPPGPDAAPEDLKTLYRRLARLLHPDLARGGPAERQRRSDLMAKANEAWRRRDRVALELLAERLGAGEPGPLAELDDRARLAHLARRTGAMEAALARLAGARAQLERSTEARLRADAARRREAGGDALAEAAQLAREQAAALRAAALPRLDALALAARLLEKELAKTGGRAAASPLVREAAGAGRALTSGARALAERLAEEARGPAPWQAALTLLAWLAEEAGRPPAPLEEAAELAARWEALCAGWTGAPDLATALAEPPRAVEVGLRERGEGIAAGLQLAAPDLAAGVRAALADEGVRALAARVLVALGPREACRACGESVYAVHLLRVRGIEDVHGLACPRCAAILRSFFVYGPPEGVAALGPAAVACGLVAEQEVRLDGATLAFQMLPAERARLTARALVRRATELCLAPHGIALPRGALHVLAGRAPLAAGARVPEGARLRLACAPSAGVSERELVRLVRAGARRRFRA</sequence>
<feature type="region of interest" description="Disordered" evidence="1">
    <location>
        <begin position="90"/>
        <end position="137"/>
    </location>
</feature>
<organism evidence="2 3">
    <name type="scientific">Anaeromyxobacter diazotrophicus</name>
    <dbReference type="NCBI Taxonomy" id="2590199"/>
    <lineage>
        <taxon>Bacteria</taxon>
        <taxon>Pseudomonadati</taxon>
        <taxon>Myxococcota</taxon>
        <taxon>Myxococcia</taxon>
        <taxon>Myxococcales</taxon>
        <taxon>Cystobacterineae</taxon>
        <taxon>Anaeromyxobacteraceae</taxon>
        <taxon>Anaeromyxobacter</taxon>
    </lineage>
</organism>
<evidence type="ECO:0008006" key="4">
    <source>
        <dbReference type="Google" id="ProtNLM"/>
    </source>
</evidence>
<evidence type="ECO:0000256" key="1">
    <source>
        <dbReference type="SAM" id="MobiDB-lite"/>
    </source>
</evidence>
<dbReference type="InterPro" id="IPR036869">
    <property type="entry name" value="J_dom_sf"/>
</dbReference>
<accession>A0A7I9VS22</accession>
<dbReference type="RefSeq" id="WP_176068213.1">
    <property type="nucleotide sequence ID" value="NZ_BJTG01000010.1"/>
</dbReference>
<dbReference type="SUPFAM" id="SSF46565">
    <property type="entry name" value="Chaperone J-domain"/>
    <property type="match status" value="1"/>
</dbReference>
<comment type="caution">
    <text evidence="2">The sequence shown here is derived from an EMBL/GenBank/DDBJ whole genome shotgun (WGS) entry which is preliminary data.</text>
</comment>
<dbReference type="CDD" id="cd06257">
    <property type="entry name" value="DnaJ"/>
    <property type="match status" value="1"/>
</dbReference>
<feature type="compositionally biased region" description="Basic and acidic residues" evidence="1">
    <location>
        <begin position="90"/>
        <end position="100"/>
    </location>
</feature>
<dbReference type="EMBL" id="BJTG01000010">
    <property type="protein sequence ID" value="GEJ59068.1"/>
    <property type="molecule type" value="Genomic_DNA"/>
</dbReference>